<evidence type="ECO:0000256" key="1">
    <source>
        <dbReference type="ARBA" id="ARBA00006432"/>
    </source>
</evidence>
<dbReference type="GO" id="GO:0005783">
    <property type="term" value="C:endoplasmic reticulum"/>
    <property type="evidence" value="ECO:0007669"/>
    <property type="project" value="TreeGrafter"/>
</dbReference>
<protein>
    <submittedName>
        <fullName evidence="7">Long-chain-fatty-acid--CoA ligase 1</fullName>
    </submittedName>
</protein>
<dbReference type="SUPFAM" id="SSF56801">
    <property type="entry name" value="Acetyl-CoA synthetase-like"/>
    <property type="match status" value="1"/>
</dbReference>
<accession>A0A1U7LI91</accession>
<dbReference type="InterPro" id="IPR000873">
    <property type="entry name" value="AMP-dep_synth/lig_dom"/>
</dbReference>
<feature type="domain" description="AMP-dependent synthetase/ligase" evidence="6">
    <location>
        <begin position="103"/>
        <end position="509"/>
    </location>
</feature>
<dbReference type="GO" id="GO:0004467">
    <property type="term" value="F:long-chain fatty acid-CoA ligase activity"/>
    <property type="evidence" value="ECO:0007669"/>
    <property type="project" value="UniProtKB-EC"/>
</dbReference>
<dbReference type="STRING" id="1198029.A0A1U7LI91"/>
<dbReference type="GO" id="GO:0005886">
    <property type="term" value="C:plasma membrane"/>
    <property type="evidence" value="ECO:0007669"/>
    <property type="project" value="TreeGrafter"/>
</dbReference>
<proteinExistence type="inferred from homology"/>
<evidence type="ECO:0000313" key="8">
    <source>
        <dbReference type="Proteomes" id="UP000186594"/>
    </source>
</evidence>
<sequence length="686" mass="75467">MTSYAEAASALLAMPKQLSIEVGPYDVLENESRIRRNVLAKDALIETVYPEVKTSYDVLSWAAKTWGDKKCLGWRRVIKTHVEEKKIRRKDGQETVKKWQFFELSGYSYLSFVQVREKTLIWGCGLKTLGLNRGDKVQIYAATSKEWFMMSQACNTQSLPIVTAYDTLGESGLTHSLVETSAKAIFCDGILLPSLLRPLEKAEDVKFIIHTGDVKQEDIDALKLKHERLTILSLEGLEKAGQEHLIAPDPPSPDDLCCIMYTSGSTGPPKGVIQTHKNVVASLSGVNALIGDQITSSDALLTYLPLAHILEFVCELTCVFWGAVMGYGSVKTISDASVRNCKGDIREFRPTVMVGVPAVWEQVKKGIQSKVEESGGLRKKLFWGAFAAKGFLKQYGLPGSFIFDQLVFKKVKEATGGRLKIVLSGGAPISNETQHFISIAICPMIIGYGMTETAAMCSLMRPRHHTIGTVGEPVPCVEIKLVSVPDAGYHAPVFGELWLRGPSVTSGYFNRDEETKESFSDDGWFKTGDIGTFKEGGQLVLVDRKKNLVKTLNGEYIALEKLESIYRSTPEVANICVYADQSKVKPIAIIVPAEAALKKVASEEGVTGELEELVLSEKIIKAVHNKVLAQGKKGGLSGIELLQNVVLVSDEFTPQNECGLVTSAQKLNRKAILETYKDEVKKAYED</sequence>
<dbReference type="Proteomes" id="UP000186594">
    <property type="component" value="Unassembled WGS sequence"/>
</dbReference>
<keyword evidence="3" id="KW-0547">Nucleotide-binding</keyword>
<dbReference type="Gene3D" id="3.40.50.12780">
    <property type="entry name" value="N-terminal domain of ligase-like"/>
    <property type="match status" value="1"/>
</dbReference>
<comment type="caution">
    <text evidence="7">The sequence shown here is derived from an EMBL/GenBank/DDBJ whole genome shotgun (WGS) entry which is preliminary data.</text>
</comment>
<evidence type="ECO:0000313" key="7">
    <source>
        <dbReference type="EMBL" id="OLL22376.1"/>
    </source>
</evidence>
<dbReference type="InterPro" id="IPR042099">
    <property type="entry name" value="ANL_N_sf"/>
</dbReference>
<dbReference type="EMBL" id="LXFE01003412">
    <property type="protein sequence ID" value="OLL22376.1"/>
    <property type="molecule type" value="Genomic_DNA"/>
</dbReference>
<organism evidence="7 8">
    <name type="scientific">Neolecta irregularis (strain DAH-3)</name>
    <dbReference type="NCBI Taxonomy" id="1198029"/>
    <lineage>
        <taxon>Eukaryota</taxon>
        <taxon>Fungi</taxon>
        <taxon>Dikarya</taxon>
        <taxon>Ascomycota</taxon>
        <taxon>Taphrinomycotina</taxon>
        <taxon>Neolectales</taxon>
        <taxon>Neolectaceae</taxon>
        <taxon>Neolecta</taxon>
    </lineage>
</organism>
<dbReference type="OrthoDB" id="1700726at2759"/>
<comment type="catalytic activity">
    <reaction evidence="5">
        <text>a long-chain fatty acid + ATP + CoA = a long-chain fatty acyl-CoA + AMP + diphosphate</text>
        <dbReference type="Rhea" id="RHEA:15421"/>
        <dbReference type="ChEBI" id="CHEBI:30616"/>
        <dbReference type="ChEBI" id="CHEBI:33019"/>
        <dbReference type="ChEBI" id="CHEBI:57287"/>
        <dbReference type="ChEBI" id="CHEBI:57560"/>
        <dbReference type="ChEBI" id="CHEBI:83139"/>
        <dbReference type="ChEBI" id="CHEBI:456215"/>
        <dbReference type="EC" id="6.2.1.3"/>
    </reaction>
</comment>
<dbReference type="InterPro" id="IPR020845">
    <property type="entry name" value="AMP-binding_CS"/>
</dbReference>
<gene>
    <name evidence="7" type="ORF">NEOLI_001575</name>
</gene>
<keyword evidence="8" id="KW-1185">Reference proteome</keyword>
<dbReference type="PROSITE" id="PS00455">
    <property type="entry name" value="AMP_BINDING"/>
    <property type="match status" value="1"/>
</dbReference>
<dbReference type="AlphaFoldDB" id="A0A1U7LI91"/>
<comment type="similarity">
    <text evidence="1">Belongs to the ATP-dependent AMP-binding enzyme family.</text>
</comment>
<dbReference type="GO" id="GO:0005524">
    <property type="term" value="F:ATP binding"/>
    <property type="evidence" value="ECO:0007669"/>
    <property type="project" value="UniProtKB-KW"/>
</dbReference>
<dbReference type="PANTHER" id="PTHR43272:SF83">
    <property type="entry name" value="ACYL-COA SYNTHETASE LONG-CHAIN, ISOFORM J"/>
    <property type="match status" value="1"/>
</dbReference>
<keyword evidence="2 7" id="KW-0436">Ligase</keyword>
<dbReference type="GO" id="GO:0005811">
    <property type="term" value="C:lipid droplet"/>
    <property type="evidence" value="ECO:0007669"/>
    <property type="project" value="TreeGrafter"/>
</dbReference>
<evidence type="ECO:0000259" key="6">
    <source>
        <dbReference type="Pfam" id="PF00501"/>
    </source>
</evidence>
<evidence type="ECO:0000256" key="3">
    <source>
        <dbReference type="ARBA" id="ARBA00022741"/>
    </source>
</evidence>
<dbReference type="PANTHER" id="PTHR43272">
    <property type="entry name" value="LONG-CHAIN-FATTY-ACID--COA LIGASE"/>
    <property type="match status" value="1"/>
</dbReference>
<name>A0A1U7LI91_NEOID</name>
<dbReference type="GO" id="GO:0035336">
    <property type="term" value="P:long-chain fatty-acyl-CoA metabolic process"/>
    <property type="evidence" value="ECO:0007669"/>
    <property type="project" value="TreeGrafter"/>
</dbReference>
<evidence type="ECO:0000256" key="5">
    <source>
        <dbReference type="ARBA" id="ARBA00036813"/>
    </source>
</evidence>
<evidence type="ECO:0000256" key="2">
    <source>
        <dbReference type="ARBA" id="ARBA00022598"/>
    </source>
</evidence>
<evidence type="ECO:0000256" key="4">
    <source>
        <dbReference type="ARBA" id="ARBA00022840"/>
    </source>
</evidence>
<dbReference type="OMA" id="KIFQWAA"/>
<dbReference type="Pfam" id="PF00501">
    <property type="entry name" value="AMP-binding"/>
    <property type="match status" value="1"/>
</dbReference>
<keyword evidence="4" id="KW-0067">ATP-binding</keyword>
<reference evidence="7 8" key="1">
    <citation type="submission" date="2016-04" db="EMBL/GenBank/DDBJ databases">
        <title>Evolutionary innovation and constraint leading to complex multicellularity in the Ascomycota.</title>
        <authorList>
            <person name="Cisse O."/>
            <person name="Nguyen A."/>
            <person name="Hewitt D.A."/>
            <person name="Jedd G."/>
            <person name="Stajich J.E."/>
        </authorList>
    </citation>
    <scope>NUCLEOTIDE SEQUENCE [LARGE SCALE GENOMIC DNA]</scope>
    <source>
        <strain evidence="7 8">DAH-3</strain>
    </source>
</reference>